<dbReference type="EMBL" id="JAERRI010000014">
    <property type="protein sequence ID" value="MBL1092743.1"/>
    <property type="molecule type" value="Genomic_DNA"/>
</dbReference>
<dbReference type="Proteomes" id="UP000629371">
    <property type="component" value="Unassembled WGS sequence"/>
</dbReference>
<keyword evidence="4" id="KW-0408">Iron</keyword>
<evidence type="ECO:0000313" key="9">
    <source>
        <dbReference type="Proteomes" id="UP000629371"/>
    </source>
</evidence>
<dbReference type="InterPro" id="IPR036922">
    <property type="entry name" value="Rieske_2Fe-2S_sf"/>
</dbReference>
<feature type="domain" description="Rieske" evidence="7">
    <location>
        <begin position="61"/>
        <end position="156"/>
    </location>
</feature>
<evidence type="ECO:0000256" key="1">
    <source>
        <dbReference type="ARBA" id="ARBA00022714"/>
    </source>
</evidence>
<gene>
    <name evidence="8" type="primary">nirD</name>
    <name evidence="8" type="ORF">JK360_25785</name>
</gene>
<accession>A0ABS1MYD6</accession>
<dbReference type="Gene3D" id="2.102.10.10">
    <property type="entry name" value="Rieske [2Fe-2S] iron-sulphur domain"/>
    <property type="match status" value="1"/>
</dbReference>
<dbReference type="PANTHER" id="PTHR40562">
    <property type="match status" value="1"/>
</dbReference>
<sequence>MTTTVSPEATPVLPEPEATVRTAAGTAAGTAASTATGAAAGTSDDTAAALVEIHCPEDGWLPVCTPEDLTPGRGVAALLPDGSQAALFADRAGRPYAIGNRDPFTGAQVLSRGLTGSVEGRPFVASPLLKQRFDLESGDCLDDPSVSVPVYGVRVRVRGQGRGRDSE</sequence>
<keyword evidence="9" id="KW-1185">Reference proteome</keyword>
<dbReference type="InterPro" id="IPR017941">
    <property type="entry name" value="Rieske_2Fe-2S"/>
</dbReference>
<comment type="caution">
    <text evidence="8">The sequence shown here is derived from an EMBL/GenBank/DDBJ whole genome shotgun (WGS) entry which is preliminary data.</text>
</comment>
<keyword evidence="5" id="KW-0411">Iron-sulfur</keyword>
<dbReference type="InterPro" id="IPR012748">
    <property type="entry name" value="Rieske-like_NirD"/>
</dbReference>
<keyword evidence="2" id="KW-0479">Metal-binding</keyword>
<dbReference type="PROSITE" id="PS51296">
    <property type="entry name" value="RIESKE"/>
    <property type="match status" value="1"/>
</dbReference>
<dbReference type="PROSITE" id="PS51300">
    <property type="entry name" value="NIRD"/>
    <property type="match status" value="1"/>
</dbReference>
<evidence type="ECO:0000313" key="8">
    <source>
        <dbReference type="EMBL" id="MBL1092743.1"/>
    </source>
</evidence>
<evidence type="ECO:0000256" key="2">
    <source>
        <dbReference type="ARBA" id="ARBA00022723"/>
    </source>
</evidence>
<evidence type="ECO:0000256" key="6">
    <source>
        <dbReference type="ARBA" id="ARBA00023063"/>
    </source>
</evidence>
<evidence type="ECO:0000259" key="7">
    <source>
        <dbReference type="PROSITE" id="PS51296"/>
    </source>
</evidence>
<reference evidence="8 9" key="1">
    <citation type="submission" date="2021-01" db="EMBL/GenBank/DDBJ databases">
        <title>WGS of actinomycetes isolated from Thailand.</title>
        <authorList>
            <person name="Thawai C."/>
        </authorList>
    </citation>
    <scope>NUCLEOTIDE SEQUENCE [LARGE SCALE GENOMIC DNA]</scope>
    <source>
        <strain evidence="8 9">CH9-7</strain>
    </source>
</reference>
<dbReference type="PANTHER" id="PTHR40562:SF1">
    <property type="entry name" value="NITRITE REDUCTASE (NADH) SMALL SUBUNIT"/>
    <property type="match status" value="1"/>
</dbReference>
<dbReference type="NCBIfam" id="TIGR02378">
    <property type="entry name" value="nirD_assim_sml"/>
    <property type="match status" value="1"/>
</dbReference>
<evidence type="ECO:0000256" key="5">
    <source>
        <dbReference type="ARBA" id="ARBA00023014"/>
    </source>
</evidence>
<evidence type="ECO:0000256" key="3">
    <source>
        <dbReference type="ARBA" id="ARBA00023002"/>
    </source>
</evidence>
<dbReference type="InterPro" id="IPR017881">
    <property type="entry name" value="NirD"/>
</dbReference>
<dbReference type="CDD" id="cd03529">
    <property type="entry name" value="Rieske_NirD"/>
    <property type="match status" value="1"/>
</dbReference>
<organism evidence="8 9">
    <name type="scientific">Streptomyces siderophoricus</name>
    <dbReference type="NCBI Taxonomy" id="2802281"/>
    <lineage>
        <taxon>Bacteria</taxon>
        <taxon>Bacillati</taxon>
        <taxon>Actinomycetota</taxon>
        <taxon>Actinomycetes</taxon>
        <taxon>Kitasatosporales</taxon>
        <taxon>Streptomycetaceae</taxon>
        <taxon>Streptomyces</taxon>
    </lineage>
</organism>
<evidence type="ECO:0000256" key="4">
    <source>
        <dbReference type="ARBA" id="ARBA00023004"/>
    </source>
</evidence>
<name>A0ABS1MYD6_9ACTN</name>
<keyword evidence="1" id="KW-0001">2Fe-2S</keyword>
<dbReference type="SUPFAM" id="SSF50022">
    <property type="entry name" value="ISP domain"/>
    <property type="match status" value="1"/>
</dbReference>
<keyword evidence="6" id="KW-0534">Nitrate assimilation</keyword>
<protein>
    <submittedName>
        <fullName evidence="8">Nitrite reductase small subunit NirD</fullName>
    </submittedName>
</protein>
<proteinExistence type="predicted"/>
<dbReference type="Pfam" id="PF13806">
    <property type="entry name" value="Rieske_2"/>
    <property type="match status" value="1"/>
</dbReference>
<keyword evidence="3" id="KW-0560">Oxidoreductase</keyword>